<evidence type="ECO:0000256" key="1">
    <source>
        <dbReference type="SAM" id="Phobius"/>
    </source>
</evidence>
<evidence type="ECO:0000313" key="2">
    <source>
        <dbReference type="EMBL" id="KNZ49399.1"/>
    </source>
</evidence>
<dbReference type="Proteomes" id="UP000037035">
    <property type="component" value="Unassembled WGS sequence"/>
</dbReference>
<dbReference type="VEuPathDB" id="FungiDB:VP01_5039g1"/>
<name>A0A0L6ULK8_9BASI</name>
<dbReference type="AlphaFoldDB" id="A0A0L6ULK8"/>
<feature type="transmembrane region" description="Helical" evidence="1">
    <location>
        <begin position="51"/>
        <end position="74"/>
    </location>
</feature>
<accession>A0A0L6ULK8</accession>
<sequence>MKKESPSTRGVLNFFPFLLIPELHLFSPSSISSQSSYYTVAYEPFFLLFMMYFYSFSRPLFCKLVFIIFIPFPLSLSKKGPKHFFVPISCPLIQVIERLLLVTELHYCKKGKLNPRSLFLFTEKTITPSLNQMRPPTVQCLCHCHLPECHPEFRISQIHPQELLMKLVQSNQFELTLPPNSKPQPNTCMKTGAAVYKWEPRAQRIMISNPQPAQVPSLDCVEPLPPGQNQRQHVHIALLGTKGPSLWVWCTSQAPKPNSINDDNHLGFSLCLNKTWTTTLLQILQTSLSQIPISVHPSSNSLHSHSPTIEHSPLPHLIFLRKRKKCSTWFCFFLFL</sequence>
<gene>
    <name evidence="2" type="ORF">VP01_5039g1</name>
</gene>
<dbReference type="EMBL" id="LAVV01010208">
    <property type="protein sequence ID" value="KNZ49399.1"/>
    <property type="molecule type" value="Genomic_DNA"/>
</dbReference>
<evidence type="ECO:0000313" key="3">
    <source>
        <dbReference type="Proteomes" id="UP000037035"/>
    </source>
</evidence>
<proteinExistence type="predicted"/>
<protein>
    <submittedName>
        <fullName evidence="2">Uncharacterized protein</fullName>
    </submittedName>
</protein>
<organism evidence="2 3">
    <name type="scientific">Puccinia sorghi</name>
    <dbReference type="NCBI Taxonomy" id="27349"/>
    <lineage>
        <taxon>Eukaryota</taxon>
        <taxon>Fungi</taxon>
        <taxon>Dikarya</taxon>
        <taxon>Basidiomycota</taxon>
        <taxon>Pucciniomycotina</taxon>
        <taxon>Pucciniomycetes</taxon>
        <taxon>Pucciniales</taxon>
        <taxon>Pucciniaceae</taxon>
        <taxon>Puccinia</taxon>
    </lineage>
</organism>
<keyword evidence="1" id="KW-0812">Transmembrane</keyword>
<keyword evidence="1" id="KW-1133">Transmembrane helix</keyword>
<keyword evidence="1" id="KW-0472">Membrane</keyword>
<keyword evidence="3" id="KW-1185">Reference proteome</keyword>
<comment type="caution">
    <text evidence="2">The sequence shown here is derived from an EMBL/GenBank/DDBJ whole genome shotgun (WGS) entry which is preliminary data.</text>
</comment>
<reference evidence="2 3" key="1">
    <citation type="submission" date="2015-08" db="EMBL/GenBank/DDBJ databases">
        <title>Next Generation Sequencing and Analysis of the Genome of Puccinia sorghi L Schw, the Causal Agent of Maize Common Rust.</title>
        <authorList>
            <person name="Rochi L."/>
            <person name="Burguener G."/>
            <person name="Darino M."/>
            <person name="Turjanski A."/>
            <person name="Kreff E."/>
            <person name="Dieguez M.J."/>
            <person name="Sacco F."/>
        </authorList>
    </citation>
    <scope>NUCLEOTIDE SEQUENCE [LARGE SCALE GENOMIC DNA]</scope>
    <source>
        <strain evidence="2 3">RO10H11247</strain>
    </source>
</reference>